<dbReference type="AlphaFoldDB" id="A0A9D4CHR0"/>
<proteinExistence type="predicted"/>
<evidence type="ECO:0000313" key="2">
    <source>
        <dbReference type="Proteomes" id="UP000828390"/>
    </source>
</evidence>
<protein>
    <submittedName>
        <fullName evidence="1">Uncharacterized protein</fullName>
    </submittedName>
</protein>
<keyword evidence="2" id="KW-1185">Reference proteome</keyword>
<evidence type="ECO:0000313" key="1">
    <source>
        <dbReference type="EMBL" id="KAH3724717.1"/>
    </source>
</evidence>
<name>A0A9D4CHR0_DREPO</name>
<reference evidence="1" key="2">
    <citation type="submission" date="2020-11" db="EMBL/GenBank/DDBJ databases">
        <authorList>
            <person name="McCartney M.A."/>
            <person name="Auch B."/>
            <person name="Kono T."/>
            <person name="Mallez S."/>
            <person name="Becker A."/>
            <person name="Gohl D.M."/>
            <person name="Silverstein K.A.T."/>
            <person name="Koren S."/>
            <person name="Bechman K.B."/>
            <person name="Herman A."/>
            <person name="Abrahante J.E."/>
            <person name="Garbe J."/>
        </authorList>
    </citation>
    <scope>NUCLEOTIDE SEQUENCE</scope>
    <source>
        <strain evidence="1">Duluth1</strain>
        <tissue evidence="1">Whole animal</tissue>
    </source>
</reference>
<organism evidence="1 2">
    <name type="scientific">Dreissena polymorpha</name>
    <name type="common">Zebra mussel</name>
    <name type="synonym">Mytilus polymorpha</name>
    <dbReference type="NCBI Taxonomy" id="45954"/>
    <lineage>
        <taxon>Eukaryota</taxon>
        <taxon>Metazoa</taxon>
        <taxon>Spiralia</taxon>
        <taxon>Lophotrochozoa</taxon>
        <taxon>Mollusca</taxon>
        <taxon>Bivalvia</taxon>
        <taxon>Autobranchia</taxon>
        <taxon>Heteroconchia</taxon>
        <taxon>Euheterodonta</taxon>
        <taxon>Imparidentia</taxon>
        <taxon>Neoheterodontei</taxon>
        <taxon>Myida</taxon>
        <taxon>Dreissenoidea</taxon>
        <taxon>Dreissenidae</taxon>
        <taxon>Dreissena</taxon>
    </lineage>
</organism>
<comment type="caution">
    <text evidence="1">The sequence shown here is derived from an EMBL/GenBank/DDBJ whole genome shotgun (WGS) entry which is preliminary data.</text>
</comment>
<dbReference type="EMBL" id="JAIWYP010000012">
    <property type="protein sequence ID" value="KAH3724717.1"/>
    <property type="molecule type" value="Genomic_DNA"/>
</dbReference>
<gene>
    <name evidence="1" type="ORF">DPMN_050540</name>
</gene>
<sequence>MSGGLPYQRKKHKCQCIGGNTVSGYGIMVSSIRMRTKRLRISVNRKQCECQPPTIWQYFIRGPCHCHMPYRVSALQT</sequence>
<dbReference type="Proteomes" id="UP000828390">
    <property type="component" value="Unassembled WGS sequence"/>
</dbReference>
<accession>A0A9D4CHR0</accession>
<reference evidence="1" key="1">
    <citation type="journal article" date="2019" name="bioRxiv">
        <title>The Genome of the Zebra Mussel, Dreissena polymorpha: A Resource for Invasive Species Research.</title>
        <authorList>
            <person name="McCartney M.A."/>
            <person name="Auch B."/>
            <person name="Kono T."/>
            <person name="Mallez S."/>
            <person name="Zhang Y."/>
            <person name="Obille A."/>
            <person name="Becker A."/>
            <person name="Abrahante J.E."/>
            <person name="Garbe J."/>
            <person name="Badalamenti J.P."/>
            <person name="Herman A."/>
            <person name="Mangelson H."/>
            <person name="Liachko I."/>
            <person name="Sullivan S."/>
            <person name="Sone E.D."/>
            <person name="Koren S."/>
            <person name="Silverstein K.A.T."/>
            <person name="Beckman K.B."/>
            <person name="Gohl D.M."/>
        </authorList>
    </citation>
    <scope>NUCLEOTIDE SEQUENCE</scope>
    <source>
        <strain evidence="1">Duluth1</strain>
        <tissue evidence="1">Whole animal</tissue>
    </source>
</reference>